<dbReference type="GO" id="GO:0005576">
    <property type="term" value="C:extracellular region"/>
    <property type="evidence" value="ECO:0007669"/>
    <property type="project" value="TreeGrafter"/>
</dbReference>
<dbReference type="GO" id="GO:0009277">
    <property type="term" value="C:fungal-type cell wall"/>
    <property type="evidence" value="ECO:0007669"/>
    <property type="project" value="TreeGrafter"/>
</dbReference>
<feature type="compositionally biased region" description="Basic and acidic residues" evidence="4">
    <location>
        <begin position="98"/>
        <end position="107"/>
    </location>
</feature>
<proteinExistence type="inferred from homology"/>
<feature type="compositionally biased region" description="Pro residues" evidence="4">
    <location>
        <begin position="303"/>
        <end position="340"/>
    </location>
</feature>
<protein>
    <submittedName>
        <fullName evidence="6">Uncharacterized protein</fullName>
    </submittedName>
</protein>
<dbReference type="GO" id="GO:0071555">
    <property type="term" value="P:cell wall organization"/>
    <property type="evidence" value="ECO:0007669"/>
    <property type="project" value="TreeGrafter"/>
</dbReference>
<dbReference type="PANTHER" id="PTHR16631:SF14">
    <property type="entry name" value="FAMILY 17 GLUCOSIDASE SCW10-RELATED"/>
    <property type="match status" value="1"/>
</dbReference>
<evidence type="ECO:0000256" key="1">
    <source>
        <dbReference type="ARBA" id="ARBA00004196"/>
    </source>
</evidence>
<comment type="similarity">
    <text evidence="2">Belongs to the glycosyl hydrolase 17 family.</text>
</comment>
<dbReference type="Gene3D" id="3.20.20.80">
    <property type="entry name" value="Glycosidases"/>
    <property type="match status" value="1"/>
</dbReference>
<dbReference type="GO" id="GO:0009986">
    <property type="term" value="C:cell surface"/>
    <property type="evidence" value="ECO:0007669"/>
    <property type="project" value="TreeGrafter"/>
</dbReference>
<comment type="subcellular location">
    <subcellularLocation>
        <location evidence="1">Cell envelope</location>
    </subcellularLocation>
</comment>
<dbReference type="InterPro" id="IPR017853">
    <property type="entry name" value="GH"/>
</dbReference>
<evidence type="ECO:0000256" key="4">
    <source>
        <dbReference type="SAM" id="MobiDB-lite"/>
    </source>
</evidence>
<dbReference type="PANTHER" id="PTHR16631">
    <property type="entry name" value="GLUCAN 1,3-BETA-GLUCOSIDASE"/>
    <property type="match status" value="1"/>
</dbReference>
<comment type="caution">
    <text evidence="6">The sequence shown here is derived from an EMBL/GenBank/DDBJ whole genome shotgun (WGS) entry which is preliminary data.</text>
</comment>
<dbReference type="GO" id="GO:0042973">
    <property type="term" value="F:glucan endo-1,3-beta-D-glucosidase activity"/>
    <property type="evidence" value="ECO:0007669"/>
    <property type="project" value="TreeGrafter"/>
</dbReference>
<evidence type="ECO:0000256" key="3">
    <source>
        <dbReference type="ARBA" id="ARBA00022801"/>
    </source>
</evidence>
<feature type="chain" id="PRO_5040485322" evidence="5">
    <location>
        <begin position="23"/>
        <end position="633"/>
    </location>
</feature>
<keyword evidence="5" id="KW-0732">Signal</keyword>
<feature type="compositionally biased region" description="Polar residues" evidence="4">
    <location>
        <begin position="113"/>
        <end position="123"/>
    </location>
</feature>
<dbReference type="InterPro" id="IPR050732">
    <property type="entry name" value="Beta-glucan_modifiers"/>
</dbReference>
<evidence type="ECO:0000313" key="6">
    <source>
        <dbReference type="EMBL" id="KAH3685135.1"/>
    </source>
</evidence>
<feature type="region of interest" description="Disordered" evidence="4">
    <location>
        <begin position="181"/>
        <end position="354"/>
    </location>
</feature>
<keyword evidence="3" id="KW-0378">Hydrolase</keyword>
<keyword evidence="7" id="KW-1185">Reference proteome</keyword>
<feature type="region of interest" description="Disordered" evidence="4">
    <location>
        <begin position="85"/>
        <end position="125"/>
    </location>
</feature>
<dbReference type="EMBL" id="JAEUBG010002137">
    <property type="protein sequence ID" value="KAH3685135.1"/>
    <property type="molecule type" value="Genomic_DNA"/>
</dbReference>
<evidence type="ECO:0000313" key="7">
    <source>
        <dbReference type="Proteomes" id="UP000774326"/>
    </source>
</evidence>
<dbReference type="AlphaFoldDB" id="A0A9P8Q8Z3"/>
<sequence>MRLNSKFILINFFLNELTLLQAAENLWGDDAEQDVFNIGAATIKPQGLPGHPTDHIDKITDPVAVTNRSNGPLVIAIDPVAGSPNQAKVPVGKPVVTSKEEIKDKPTEGSPVPAQTSSSNPQDQKVKAQHLNELNDQDFAVTTILSTIVTAIIKTVPVTKPQPTTVTLEPSAAPFIDEGQGIWEKPVGGEDDVEHEFERTGEIPGSTITSSSATIRTSTDVTASPSTVTTTTSTETTSSILRSSTASSSSTTSAAQKSKGSSSPKLSTRTFTRTVGTITHTTGTKASSTSTPSSSSGSGFIFPPTPLPIEPPTEPDTPVTVPPVIPTPGSPSEQIPPPRPPPKEEQGVIEIPGDPYSPEYLENLKRIGMSAIMTAARGITYSFYMDNWQCKSPEQVANDWKKLEQFQIVRIYDTDCDSVALSLRNLRPHQRLFAGIFYLERLETSIEIIQQSITNEADGDWSKIDTLSIGNELVNFGKAKPADIEWALNKAREILRPKGYLGRIVSTDTLIAMKQHPELCGMSDYITANSHPYWDGNVGPQEAGPWLAAQMEELRQICGVGPNAEIVLAEAGWPSRGLTFGQLGIPSKDNQLIAVKSIVDVVGANTILFTTFNDYWKPDGSHGVEKFWGLLDD</sequence>
<gene>
    <name evidence="6" type="ORF">WICPIJ_003902</name>
</gene>
<organism evidence="6 7">
    <name type="scientific">Wickerhamomyces pijperi</name>
    <name type="common">Yeast</name>
    <name type="synonym">Pichia pijperi</name>
    <dbReference type="NCBI Taxonomy" id="599730"/>
    <lineage>
        <taxon>Eukaryota</taxon>
        <taxon>Fungi</taxon>
        <taxon>Dikarya</taxon>
        <taxon>Ascomycota</taxon>
        <taxon>Saccharomycotina</taxon>
        <taxon>Saccharomycetes</taxon>
        <taxon>Phaffomycetales</taxon>
        <taxon>Wickerhamomycetaceae</taxon>
        <taxon>Wickerhamomyces</taxon>
    </lineage>
</organism>
<feature type="compositionally biased region" description="Low complexity" evidence="4">
    <location>
        <begin position="206"/>
        <end position="299"/>
    </location>
</feature>
<reference evidence="6" key="1">
    <citation type="journal article" date="2021" name="Open Biol.">
        <title>Shared evolutionary footprints suggest mitochondrial oxidative damage underlies multiple complex I losses in fungi.</title>
        <authorList>
            <person name="Schikora-Tamarit M.A."/>
            <person name="Marcet-Houben M."/>
            <person name="Nosek J."/>
            <person name="Gabaldon T."/>
        </authorList>
    </citation>
    <scope>NUCLEOTIDE SEQUENCE</scope>
    <source>
        <strain evidence="6">CBS2887</strain>
    </source>
</reference>
<evidence type="ECO:0000256" key="2">
    <source>
        <dbReference type="ARBA" id="ARBA00008773"/>
    </source>
</evidence>
<accession>A0A9P8Q8Z3</accession>
<dbReference type="OrthoDB" id="941679at2759"/>
<reference evidence="6" key="2">
    <citation type="submission" date="2021-01" db="EMBL/GenBank/DDBJ databases">
        <authorList>
            <person name="Schikora-Tamarit M.A."/>
        </authorList>
    </citation>
    <scope>NUCLEOTIDE SEQUENCE</scope>
    <source>
        <strain evidence="6">CBS2887</strain>
    </source>
</reference>
<name>A0A9P8Q8Z3_WICPI</name>
<evidence type="ECO:0000256" key="5">
    <source>
        <dbReference type="SAM" id="SignalP"/>
    </source>
</evidence>
<dbReference type="Proteomes" id="UP000774326">
    <property type="component" value="Unassembled WGS sequence"/>
</dbReference>
<dbReference type="SUPFAM" id="SSF51445">
    <property type="entry name" value="(Trans)glycosidases"/>
    <property type="match status" value="1"/>
</dbReference>
<feature type="signal peptide" evidence="5">
    <location>
        <begin position="1"/>
        <end position="22"/>
    </location>
</feature>